<reference evidence="2 3" key="1">
    <citation type="submission" date="2024-02" db="EMBL/GenBank/DDBJ databases">
        <title>High-quality chromosome-scale genome assembly of Pensacola bahiagrass (Paspalum notatum Flugge var. saurae).</title>
        <authorList>
            <person name="Vega J.M."/>
            <person name="Podio M."/>
            <person name="Orjuela J."/>
            <person name="Siena L.A."/>
            <person name="Pessino S.C."/>
            <person name="Combes M.C."/>
            <person name="Mariac C."/>
            <person name="Albertini E."/>
            <person name="Pupilli F."/>
            <person name="Ortiz J.P.A."/>
            <person name="Leblanc O."/>
        </authorList>
    </citation>
    <scope>NUCLEOTIDE SEQUENCE [LARGE SCALE GENOMIC DNA]</scope>
    <source>
        <strain evidence="2">R1</strain>
        <tissue evidence="2">Leaf</tissue>
    </source>
</reference>
<evidence type="ECO:0000256" key="1">
    <source>
        <dbReference type="SAM" id="MobiDB-lite"/>
    </source>
</evidence>
<keyword evidence="3" id="KW-1185">Reference proteome</keyword>
<name>A0AAQ3TK24_PASNO</name>
<dbReference type="EMBL" id="CP144749">
    <property type="protein sequence ID" value="WVZ73642.1"/>
    <property type="molecule type" value="Genomic_DNA"/>
</dbReference>
<dbReference type="Proteomes" id="UP001341281">
    <property type="component" value="Chromosome 05"/>
</dbReference>
<evidence type="ECO:0000313" key="3">
    <source>
        <dbReference type="Proteomes" id="UP001341281"/>
    </source>
</evidence>
<feature type="compositionally biased region" description="Basic and acidic residues" evidence="1">
    <location>
        <begin position="72"/>
        <end position="81"/>
    </location>
</feature>
<proteinExistence type="predicted"/>
<sequence length="264" mass="28724">MPAISFPIYRGTCPSRTSTRTSSSAAAPPVDVRVRAPQAGARCSRSGSGPWRTWVQQTQFRRGECTSPTRRSQRERSRGRGDVVAVGGRGHAVAAAGAQPGALPHRGHRLRITNSPFPDETEDLDVRSDSSFDAFISKFSAWVGASRIGTRQAGRRLMSCMALHRRWRSHRRRAGPLAASSTRSLPSRTKLCCLLASKNQPFNQDAEECMASTSASGSSKESNRSWPLTCVNYCQSVPVPPTSAGWSSVTDDNMPFPVAYDILD</sequence>
<organism evidence="2 3">
    <name type="scientific">Paspalum notatum var. saurae</name>
    <dbReference type="NCBI Taxonomy" id="547442"/>
    <lineage>
        <taxon>Eukaryota</taxon>
        <taxon>Viridiplantae</taxon>
        <taxon>Streptophyta</taxon>
        <taxon>Embryophyta</taxon>
        <taxon>Tracheophyta</taxon>
        <taxon>Spermatophyta</taxon>
        <taxon>Magnoliopsida</taxon>
        <taxon>Liliopsida</taxon>
        <taxon>Poales</taxon>
        <taxon>Poaceae</taxon>
        <taxon>PACMAD clade</taxon>
        <taxon>Panicoideae</taxon>
        <taxon>Andropogonodae</taxon>
        <taxon>Paspaleae</taxon>
        <taxon>Paspalinae</taxon>
        <taxon>Paspalum</taxon>
    </lineage>
</organism>
<feature type="region of interest" description="Disordered" evidence="1">
    <location>
        <begin position="59"/>
        <end position="82"/>
    </location>
</feature>
<gene>
    <name evidence="2" type="ORF">U9M48_021927</name>
</gene>
<protein>
    <submittedName>
        <fullName evidence="2">Uncharacterized protein</fullName>
    </submittedName>
</protein>
<dbReference type="AlphaFoldDB" id="A0AAQ3TK24"/>
<accession>A0AAQ3TK24</accession>
<evidence type="ECO:0000313" key="2">
    <source>
        <dbReference type="EMBL" id="WVZ73642.1"/>
    </source>
</evidence>